<dbReference type="CDD" id="cd05782">
    <property type="entry name" value="DNA_polB_like1_exo"/>
    <property type="match status" value="1"/>
</dbReference>
<dbReference type="AlphaFoldDB" id="A0A2I1NAV0"/>
<sequence>MKESLCVFDCETIPCVESLKKAFPNEYESILKNYENSTDENKVNYEFSNLMQNKQLEKTGSSFLPVNFHKIVAISVVFGDEYGKFVRVAQIPGDEKEMIKNFFMVMKKNMRLVSFNGRGFDLPMMMIRAMRYNLSIPAYFEIENKELNKSKWNGNYKSRYDGKFHLDLMDHIREFGSVGGLNLNSLCLSLNLPGKFDTHGDEVMELFYNDELEKIQIYCQSDVLNTYLLFLKYELLKGSINLEDYASFILEAKEYLNSEKQGINYTPVFTKCIDEEMKRCESEI</sequence>
<dbReference type="Proteomes" id="UP000234639">
    <property type="component" value="Unassembled WGS sequence"/>
</dbReference>
<proteinExistence type="predicted"/>
<feature type="domain" description="Predicted 3'-5' exonuclease PolB-like" evidence="1">
    <location>
        <begin position="61"/>
        <end position="270"/>
    </location>
</feature>
<keyword evidence="2" id="KW-0378">Hydrolase</keyword>
<keyword evidence="2" id="KW-0540">Nuclease</keyword>
<dbReference type="GO" id="GO:0004527">
    <property type="term" value="F:exonuclease activity"/>
    <property type="evidence" value="ECO:0007669"/>
    <property type="project" value="UniProtKB-KW"/>
</dbReference>
<organism evidence="2 3">
    <name type="scientific">Campylobacter ureolyticus</name>
    <dbReference type="NCBI Taxonomy" id="827"/>
    <lineage>
        <taxon>Bacteria</taxon>
        <taxon>Pseudomonadati</taxon>
        <taxon>Campylobacterota</taxon>
        <taxon>Epsilonproteobacteria</taxon>
        <taxon>Campylobacterales</taxon>
        <taxon>Campylobacteraceae</taxon>
        <taxon>Campylobacter</taxon>
    </lineage>
</organism>
<dbReference type="EMBL" id="PKHU01000003">
    <property type="protein sequence ID" value="PKZ29475.1"/>
    <property type="molecule type" value="Genomic_DNA"/>
</dbReference>
<dbReference type="InterPro" id="IPR036397">
    <property type="entry name" value="RNaseH_sf"/>
</dbReference>
<dbReference type="RefSeq" id="WP_101637051.1">
    <property type="nucleotide sequence ID" value="NZ_PKHU01000003.1"/>
</dbReference>
<name>A0A2I1NAV0_9BACT</name>
<evidence type="ECO:0000259" key="1">
    <source>
        <dbReference type="Pfam" id="PF10108"/>
    </source>
</evidence>
<reference evidence="2 3" key="1">
    <citation type="submission" date="2017-12" db="EMBL/GenBank/DDBJ databases">
        <title>Phylogenetic diversity of female urinary microbiome.</title>
        <authorList>
            <person name="Thomas-White K."/>
            <person name="Wolfe A.J."/>
        </authorList>
    </citation>
    <scope>NUCLEOTIDE SEQUENCE [LARGE SCALE GENOMIC DNA]</scope>
    <source>
        <strain evidence="2 3">UMB0112</strain>
    </source>
</reference>
<accession>A0A2I1NAV0</accession>
<dbReference type="InterPro" id="IPR019288">
    <property type="entry name" value="3'-5'_exonuclease_PolB-like"/>
</dbReference>
<gene>
    <name evidence="2" type="ORF">CYJ41_03730</name>
</gene>
<evidence type="ECO:0000313" key="3">
    <source>
        <dbReference type="Proteomes" id="UP000234639"/>
    </source>
</evidence>
<dbReference type="InterPro" id="IPR012337">
    <property type="entry name" value="RNaseH-like_sf"/>
</dbReference>
<dbReference type="Pfam" id="PF10108">
    <property type="entry name" value="DNA_pol_B_exo2"/>
    <property type="match status" value="1"/>
</dbReference>
<dbReference type="Gene3D" id="3.30.420.10">
    <property type="entry name" value="Ribonuclease H-like superfamily/Ribonuclease H"/>
    <property type="match status" value="1"/>
</dbReference>
<dbReference type="SUPFAM" id="SSF53098">
    <property type="entry name" value="Ribonuclease H-like"/>
    <property type="match status" value="1"/>
</dbReference>
<keyword evidence="2" id="KW-0269">Exonuclease</keyword>
<dbReference type="GO" id="GO:0003676">
    <property type="term" value="F:nucleic acid binding"/>
    <property type="evidence" value="ECO:0007669"/>
    <property type="project" value="InterPro"/>
</dbReference>
<evidence type="ECO:0000313" key="2">
    <source>
        <dbReference type="EMBL" id="PKZ29475.1"/>
    </source>
</evidence>
<comment type="caution">
    <text evidence="2">The sequence shown here is derived from an EMBL/GenBank/DDBJ whole genome shotgun (WGS) entry which is preliminary data.</text>
</comment>
<protein>
    <submittedName>
        <fullName evidence="2">3'-5' exonuclease</fullName>
    </submittedName>
</protein>